<comment type="caution">
    <text evidence="1">The sequence shown here is derived from an EMBL/GenBank/DDBJ whole genome shotgun (WGS) entry which is preliminary data.</text>
</comment>
<dbReference type="EMBL" id="NPBQ01000031">
    <property type="protein sequence ID" value="PAD84182.1"/>
    <property type="molecule type" value="Genomic_DNA"/>
</dbReference>
<name>A0AA91TUD3_NIACI</name>
<dbReference type="RefSeq" id="WP_095329326.1">
    <property type="nucleotide sequence ID" value="NZ_NPBQ01000031.1"/>
</dbReference>
<dbReference type="Proteomes" id="UP000216961">
    <property type="component" value="Unassembled WGS sequence"/>
</dbReference>
<sequence length="146" mass="17416">MKPNYTDLGFSDIMGPKLRMLVEQQLIDDLKVYGIRGNKFKFDWSESCIEGHDTTYLDGEVENFSGINIFNEKDEVIAEGRMEFIHEPTYNFFIAYWEFLVFFELRKERLKIELESPTIYIFNKIPPKAHFKYKAELLKNNLFSNY</sequence>
<reference evidence="1 2" key="1">
    <citation type="submission" date="2017-07" db="EMBL/GenBank/DDBJ databases">
        <title>Isolation and whole genome analysis of endospore-forming bacteria from heroin.</title>
        <authorList>
            <person name="Kalinowski J."/>
            <person name="Ahrens B."/>
            <person name="Al-Dilaimi A."/>
            <person name="Winkler A."/>
            <person name="Wibberg D."/>
            <person name="Schleenbecker U."/>
            <person name="Ruckert C."/>
            <person name="Wolfel R."/>
            <person name="Grass G."/>
        </authorList>
    </citation>
    <scope>NUCLEOTIDE SEQUENCE [LARGE SCALE GENOMIC DNA]</scope>
    <source>
        <strain evidence="1 2">7521-2</strain>
    </source>
</reference>
<protein>
    <submittedName>
        <fullName evidence="1">Uncharacterized protein</fullName>
    </submittedName>
</protein>
<evidence type="ECO:0000313" key="1">
    <source>
        <dbReference type="EMBL" id="PAD84182.1"/>
    </source>
</evidence>
<proteinExistence type="predicted"/>
<evidence type="ECO:0000313" key="2">
    <source>
        <dbReference type="Proteomes" id="UP000216961"/>
    </source>
</evidence>
<gene>
    <name evidence="1" type="ORF">CHH57_05700</name>
</gene>
<dbReference type="AlphaFoldDB" id="A0AA91TUD3"/>
<accession>A0AA91TUD3</accession>
<organism evidence="1 2">
    <name type="scientific">Niallia circulans</name>
    <name type="common">Bacillus circulans</name>
    <dbReference type="NCBI Taxonomy" id="1397"/>
    <lineage>
        <taxon>Bacteria</taxon>
        <taxon>Bacillati</taxon>
        <taxon>Bacillota</taxon>
        <taxon>Bacilli</taxon>
        <taxon>Bacillales</taxon>
        <taxon>Bacillaceae</taxon>
        <taxon>Niallia</taxon>
    </lineage>
</organism>